<accession>A0ABU6A054</accession>
<gene>
    <name evidence="1" type="ORF">U6A24_18360</name>
</gene>
<evidence type="ECO:0000313" key="2">
    <source>
        <dbReference type="Proteomes" id="UP001327027"/>
    </source>
</evidence>
<keyword evidence="2" id="KW-1185">Reference proteome</keyword>
<dbReference type="EMBL" id="JAYKLX010000009">
    <property type="protein sequence ID" value="MEB3347445.1"/>
    <property type="molecule type" value="Genomic_DNA"/>
</dbReference>
<dbReference type="Proteomes" id="UP001327027">
    <property type="component" value="Unassembled WGS sequence"/>
</dbReference>
<evidence type="ECO:0000313" key="1">
    <source>
        <dbReference type="EMBL" id="MEB3347445.1"/>
    </source>
</evidence>
<name>A0ABU6A054_9FLAO</name>
<organism evidence="1 2">
    <name type="scientific">Aquimarina gracilis</name>
    <dbReference type="NCBI Taxonomy" id="874422"/>
    <lineage>
        <taxon>Bacteria</taxon>
        <taxon>Pseudomonadati</taxon>
        <taxon>Bacteroidota</taxon>
        <taxon>Flavobacteriia</taxon>
        <taxon>Flavobacteriales</taxon>
        <taxon>Flavobacteriaceae</taxon>
        <taxon>Aquimarina</taxon>
    </lineage>
</organism>
<sequence>MKEDFALQYADRRAKERGYDQYRIVYREFIIPPNGALKFQAYNELWLVTYIGWGLIVKSSYGKYTNWYTQGITENSHEHGDRIEIINTRKYQRTIRFIQVILKTKDDGSTTTKTGIGETNR</sequence>
<dbReference type="RefSeq" id="WP_324181471.1">
    <property type="nucleotide sequence ID" value="NZ_BAABAW010000014.1"/>
</dbReference>
<protein>
    <submittedName>
        <fullName evidence="1">Uncharacterized protein</fullName>
    </submittedName>
</protein>
<comment type="caution">
    <text evidence="1">The sequence shown here is derived from an EMBL/GenBank/DDBJ whole genome shotgun (WGS) entry which is preliminary data.</text>
</comment>
<reference evidence="1 2" key="1">
    <citation type="journal article" date="2013" name="Int. J. Syst. Evol. Microbiol.">
        <title>Aquimarina gracilis sp. nov., isolated from the gut microflora of a mussel, Mytilus coruscus, and emended description of Aquimarina spongiae.</title>
        <authorList>
            <person name="Park S.C."/>
            <person name="Choe H.N."/>
            <person name="Baik K.S."/>
            <person name="Seong C.N."/>
        </authorList>
    </citation>
    <scope>NUCLEOTIDE SEQUENCE [LARGE SCALE GENOMIC DNA]</scope>
    <source>
        <strain evidence="1 2">PSC32</strain>
    </source>
</reference>
<proteinExistence type="predicted"/>